<dbReference type="PANTHER" id="PTHR46222:SF3">
    <property type="entry name" value="PEPTIDYLPROLYL ISOMERASE"/>
    <property type="match status" value="1"/>
</dbReference>
<evidence type="ECO:0000313" key="11">
    <source>
        <dbReference type="Proteomes" id="UP000694844"/>
    </source>
</evidence>
<reference evidence="12" key="1">
    <citation type="submission" date="2025-08" db="UniProtKB">
        <authorList>
            <consortium name="RefSeq"/>
        </authorList>
    </citation>
    <scope>IDENTIFICATION</scope>
    <source>
        <tissue evidence="12">Whole sample</tissue>
    </source>
</reference>
<evidence type="ECO:0000256" key="9">
    <source>
        <dbReference type="SAM" id="SignalP"/>
    </source>
</evidence>
<dbReference type="InterPro" id="IPR002048">
    <property type="entry name" value="EF_hand_dom"/>
</dbReference>
<accession>A0A8B8DMW7</accession>
<evidence type="ECO:0000259" key="10">
    <source>
        <dbReference type="PROSITE" id="PS50222"/>
    </source>
</evidence>
<evidence type="ECO:0000256" key="5">
    <source>
        <dbReference type="ARBA" id="ARBA00023110"/>
    </source>
</evidence>
<dbReference type="SUPFAM" id="SSF47473">
    <property type="entry name" value="EF-hand"/>
    <property type="match status" value="1"/>
</dbReference>
<feature type="compositionally biased region" description="Basic residues" evidence="8">
    <location>
        <begin position="231"/>
        <end position="242"/>
    </location>
</feature>
<dbReference type="InterPro" id="IPR046357">
    <property type="entry name" value="PPIase_dom_sf"/>
</dbReference>
<feature type="chain" id="PRO_5034040828" description="peptidylprolyl isomerase" evidence="9">
    <location>
        <begin position="21"/>
        <end position="242"/>
    </location>
</feature>
<keyword evidence="11" id="KW-1185">Reference proteome</keyword>
<dbReference type="GO" id="GO:0005509">
    <property type="term" value="F:calcium ion binding"/>
    <property type="evidence" value="ECO:0007669"/>
    <property type="project" value="InterPro"/>
</dbReference>
<feature type="region of interest" description="Disordered" evidence="8">
    <location>
        <begin position="211"/>
        <end position="242"/>
    </location>
</feature>
<proteinExistence type="predicted"/>
<dbReference type="Gene3D" id="1.10.238.10">
    <property type="entry name" value="EF-hand"/>
    <property type="match status" value="1"/>
</dbReference>
<keyword evidence="3 9" id="KW-0732">Signal</keyword>
<evidence type="ECO:0000256" key="3">
    <source>
        <dbReference type="ARBA" id="ARBA00022729"/>
    </source>
</evidence>
<gene>
    <name evidence="12" type="primary">LOC111127440</name>
</gene>
<evidence type="ECO:0000256" key="7">
    <source>
        <dbReference type="ARBA" id="ARBA00029569"/>
    </source>
</evidence>
<dbReference type="AlphaFoldDB" id="A0A8B8DMW7"/>
<dbReference type="GO" id="GO:0003755">
    <property type="term" value="F:peptidyl-prolyl cis-trans isomerase activity"/>
    <property type="evidence" value="ECO:0007669"/>
    <property type="project" value="UniProtKB-KW"/>
</dbReference>
<comment type="catalytic activity">
    <reaction evidence="1">
        <text>[protein]-peptidylproline (omega=180) = [protein]-peptidylproline (omega=0)</text>
        <dbReference type="Rhea" id="RHEA:16237"/>
        <dbReference type="Rhea" id="RHEA-COMP:10747"/>
        <dbReference type="Rhea" id="RHEA-COMP:10748"/>
        <dbReference type="ChEBI" id="CHEBI:83833"/>
        <dbReference type="ChEBI" id="CHEBI:83834"/>
        <dbReference type="EC" id="5.2.1.8"/>
    </reaction>
</comment>
<feature type="domain" description="EF-hand" evidence="10">
    <location>
        <begin position="178"/>
        <end position="213"/>
    </location>
</feature>
<dbReference type="EC" id="5.2.1.8" evidence="2"/>
<dbReference type="PROSITE" id="PS50222">
    <property type="entry name" value="EF_HAND_2"/>
    <property type="match status" value="1"/>
</dbReference>
<dbReference type="PANTHER" id="PTHR46222">
    <property type="entry name" value="PEPTIDYL-PROLYL CIS-TRANS ISOMERASE FKBP7/14"/>
    <property type="match status" value="1"/>
</dbReference>
<evidence type="ECO:0000256" key="1">
    <source>
        <dbReference type="ARBA" id="ARBA00000971"/>
    </source>
</evidence>
<evidence type="ECO:0000256" key="2">
    <source>
        <dbReference type="ARBA" id="ARBA00013194"/>
    </source>
</evidence>
<feature type="signal peptide" evidence="9">
    <location>
        <begin position="1"/>
        <end position="20"/>
    </location>
</feature>
<keyword evidence="5" id="KW-0697">Rotamase</keyword>
<evidence type="ECO:0000256" key="4">
    <source>
        <dbReference type="ARBA" id="ARBA00022737"/>
    </source>
</evidence>
<dbReference type="GeneID" id="111127440"/>
<dbReference type="InterPro" id="IPR052273">
    <property type="entry name" value="PPIase_FKBP"/>
</dbReference>
<evidence type="ECO:0000313" key="12">
    <source>
        <dbReference type="RefSeq" id="XP_022328326.1"/>
    </source>
</evidence>
<dbReference type="SUPFAM" id="SSF54534">
    <property type="entry name" value="FKBP-like"/>
    <property type="match status" value="1"/>
</dbReference>
<sequence length="242" mass="27767">MAPINITGLIIILVISCVEGQTQTKEDVEIEIITPPPSLECQGIRKGDWVSILYNASTVEGQYLDSTYNRGRDNLTIPEVYYFAVGTKNGVTIGLEGACKGEQRRLKMPLSKWQKDANDTTIVYDALVRDHVPVENKHRLMEFWSMDWSSDGFVDLEEIDRALNRDKNMKAMLEDSFGVEGMSDMMMNMFDRDGDESLDRDEFFLMHEAIHPEKAEVPMEEEDPKEQAGKKDRRRRPQKVEL</sequence>
<evidence type="ECO:0000256" key="6">
    <source>
        <dbReference type="ARBA" id="ARBA00023235"/>
    </source>
</evidence>
<organism evidence="11 12">
    <name type="scientific">Crassostrea virginica</name>
    <name type="common">Eastern oyster</name>
    <dbReference type="NCBI Taxonomy" id="6565"/>
    <lineage>
        <taxon>Eukaryota</taxon>
        <taxon>Metazoa</taxon>
        <taxon>Spiralia</taxon>
        <taxon>Lophotrochozoa</taxon>
        <taxon>Mollusca</taxon>
        <taxon>Bivalvia</taxon>
        <taxon>Autobranchia</taxon>
        <taxon>Pteriomorphia</taxon>
        <taxon>Ostreida</taxon>
        <taxon>Ostreoidea</taxon>
        <taxon>Ostreidae</taxon>
        <taxon>Crassostrea</taxon>
    </lineage>
</organism>
<dbReference type="Gene3D" id="3.10.50.40">
    <property type="match status" value="1"/>
</dbReference>
<dbReference type="OrthoDB" id="6149350at2759"/>
<protein>
    <recommendedName>
        <fullName evidence="2">peptidylprolyl isomerase</fullName>
        <ecNumber evidence="2">5.2.1.8</ecNumber>
    </recommendedName>
    <alternativeName>
        <fullName evidence="7">Rotamase</fullName>
    </alternativeName>
</protein>
<evidence type="ECO:0000256" key="8">
    <source>
        <dbReference type="SAM" id="MobiDB-lite"/>
    </source>
</evidence>
<keyword evidence="6" id="KW-0413">Isomerase</keyword>
<keyword evidence="4" id="KW-0677">Repeat</keyword>
<dbReference type="Proteomes" id="UP000694844">
    <property type="component" value="Chromosome 3"/>
</dbReference>
<dbReference type="KEGG" id="cvn:111127440"/>
<dbReference type="RefSeq" id="XP_022328326.1">
    <property type="nucleotide sequence ID" value="XM_022472618.1"/>
</dbReference>
<name>A0A8B8DMW7_CRAVI</name>
<dbReference type="InterPro" id="IPR011992">
    <property type="entry name" value="EF-hand-dom_pair"/>
</dbReference>